<accession>A0A0L0F4E7</accession>
<dbReference type="Proteomes" id="UP000054560">
    <property type="component" value="Unassembled WGS sequence"/>
</dbReference>
<feature type="transmembrane region" description="Helical" evidence="1">
    <location>
        <begin position="78"/>
        <end position="101"/>
    </location>
</feature>
<organism evidence="2 3">
    <name type="scientific">Sphaeroforma arctica JP610</name>
    <dbReference type="NCBI Taxonomy" id="667725"/>
    <lineage>
        <taxon>Eukaryota</taxon>
        <taxon>Ichthyosporea</taxon>
        <taxon>Ichthyophonida</taxon>
        <taxon>Sphaeroforma</taxon>
    </lineage>
</organism>
<proteinExistence type="predicted"/>
<dbReference type="RefSeq" id="XP_014144955.1">
    <property type="nucleotide sequence ID" value="XM_014289480.1"/>
</dbReference>
<keyword evidence="1" id="KW-0472">Membrane</keyword>
<reference evidence="2 3" key="1">
    <citation type="submission" date="2011-02" db="EMBL/GenBank/DDBJ databases">
        <title>The Genome Sequence of Sphaeroforma arctica JP610.</title>
        <authorList>
            <consortium name="The Broad Institute Genome Sequencing Platform"/>
            <person name="Russ C."/>
            <person name="Cuomo C."/>
            <person name="Young S.K."/>
            <person name="Zeng Q."/>
            <person name="Gargeya S."/>
            <person name="Alvarado L."/>
            <person name="Berlin A."/>
            <person name="Chapman S.B."/>
            <person name="Chen Z."/>
            <person name="Freedman E."/>
            <person name="Gellesch M."/>
            <person name="Goldberg J."/>
            <person name="Griggs A."/>
            <person name="Gujja S."/>
            <person name="Heilman E."/>
            <person name="Heiman D."/>
            <person name="Howarth C."/>
            <person name="Mehta T."/>
            <person name="Neiman D."/>
            <person name="Pearson M."/>
            <person name="Roberts A."/>
            <person name="Saif S."/>
            <person name="Shea T."/>
            <person name="Shenoy N."/>
            <person name="Sisk P."/>
            <person name="Stolte C."/>
            <person name="Sykes S."/>
            <person name="White J."/>
            <person name="Yandava C."/>
            <person name="Burger G."/>
            <person name="Gray M.W."/>
            <person name="Holland P.W.H."/>
            <person name="King N."/>
            <person name="Lang F.B.F."/>
            <person name="Roger A.J."/>
            <person name="Ruiz-Trillo I."/>
            <person name="Haas B."/>
            <person name="Nusbaum C."/>
            <person name="Birren B."/>
        </authorList>
    </citation>
    <scope>NUCLEOTIDE SEQUENCE [LARGE SCALE GENOMIC DNA]</scope>
    <source>
        <strain evidence="2 3">JP610</strain>
    </source>
</reference>
<keyword evidence="3" id="KW-1185">Reference proteome</keyword>
<dbReference type="GO" id="GO:0046872">
    <property type="term" value="F:metal ion binding"/>
    <property type="evidence" value="ECO:0007669"/>
    <property type="project" value="InterPro"/>
</dbReference>
<evidence type="ECO:0000313" key="3">
    <source>
        <dbReference type="Proteomes" id="UP000054560"/>
    </source>
</evidence>
<dbReference type="InterPro" id="IPR011249">
    <property type="entry name" value="Metalloenz_LuxS/M16"/>
</dbReference>
<keyword evidence="1" id="KW-0812">Transmembrane</keyword>
<protein>
    <submittedName>
        <fullName evidence="2">Uncharacterized protein</fullName>
    </submittedName>
</protein>
<evidence type="ECO:0000256" key="1">
    <source>
        <dbReference type="SAM" id="Phobius"/>
    </source>
</evidence>
<name>A0A0L0F4E7_9EUKA</name>
<dbReference type="Gene3D" id="3.30.830.10">
    <property type="entry name" value="Metalloenzyme, LuxS/M16 peptidase-like"/>
    <property type="match status" value="1"/>
</dbReference>
<keyword evidence="1" id="KW-1133">Transmembrane helix</keyword>
<dbReference type="AlphaFoldDB" id="A0A0L0F4E7"/>
<dbReference type="EMBL" id="KQ249620">
    <property type="protein sequence ID" value="KNC71053.1"/>
    <property type="molecule type" value="Genomic_DNA"/>
</dbReference>
<sequence>MKNFATTEAAFNDTRDLLMQELHNDLLKPDRTCQESRLCILQRVKWSIRDKIEALERLTVEDVTHFLPEFQNTVHVQAYMHVCVYVCVVYTCLYVGVDIIVPSELV</sequence>
<dbReference type="SUPFAM" id="SSF63411">
    <property type="entry name" value="LuxS/MPP-like metallohydrolase"/>
    <property type="match status" value="1"/>
</dbReference>
<evidence type="ECO:0000313" key="2">
    <source>
        <dbReference type="EMBL" id="KNC71053.1"/>
    </source>
</evidence>
<dbReference type="GeneID" id="25916916"/>
<gene>
    <name evidence="2" type="ORF">SARC_16412</name>
</gene>